<feature type="domain" description="Heterogeneous nuclear ribonucleoprotein Q acidic" evidence="2">
    <location>
        <begin position="698"/>
        <end position="763"/>
    </location>
</feature>
<feature type="compositionally biased region" description="Polar residues" evidence="1">
    <location>
        <begin position="584"/>
        <end position="612"/>
    </location>
</feature>
<feature type="region of interest" description="Disordered" evidence="1">
    <location>
        <begin position="337"/>
        <end position="540"/>
    </location>
</feature>
<sequence>MTLVAMTSPPGVAVTDSVTAPTAETPVADAPTPSVDTTTVTAEPPDNGTTRSGEKRALDNDDDDDDEDLFAEEEEDVNAPADVSAPAVPPVKKAKTETDSPTAVDVEPAKELVAGEESVPISLEIPRKVRKEATSGKQEPSVSSYSTSPTREAPASAFTTNSTVTSIPRKVTSKASKYGLPDSVVIPPSVDENLLEGRLLEMLKSLPPNLMTEALNEYHDAVGIKGHSIRNHGAYLNGVLKRYTSVHMRATEEGSGILPMGENLTPLIRSRLERLVATGFCSQEEMHDKVQTKIRSLSEKDAIFALDELTSVDRSNIRNFGSYFMGILNRYMRGDHSSKIQKGPRLGGDRGPPTINRNNAPPRGNPYAPTDRYGSPSKQSFPNNNNRGPNPQWGPPGGNDGYNNPGMNRGPMQHHHQQAPPSGPNYPALNQYSSQPPSLAYQQPPPMNAPFVPNNSGPYPGSFNAPPTQASYNPTGPAHPSSYHANGPPHQHQLSSYNPNSQPPQQQQPSYSQPPNPYGPPQTYSNTNPQPPYGANASLGNNPILSNTSYGGYKAPHPSQVPVDIMGLADKAASAVQALASQSNNKSFPPQQQAPSYQGGSIHQGAYNTGGTPQYGGPQATSNSPYGPSGLPPFGGNPPLQPQQSYNAGPPPQQQQIYGMTPDSVSYNPTMQQPPSFGPLSGGNSGGRRRTTAKLQDLPMAVQFAVQNLTATGQVNGPLDEGILGMVVDLPEQMALEALRKFSTIDKSSMRNPTAYLAGLLRRDLEKIHKR</sequence>
<dbReference type="GeneID" id="7204179"/>
<feature type="compositionally biased region" description="Polar residues" evidence="1">
    <location>
        <begin position="34"/>
        <end position="51"/>
    </location>
</feature>
<feature type="region of interest" description="Disordered" evidence="1">
    <location>
        <begin position="580"/>
        <end position="691"/>
    </location>
</feature>
<dbReference type="eggNOG" id="ENOG502QYUI">
    <property type="taxonomic scope" value="Eukaryota"/>
</dbReference>
<feature type="compositionally biased region" description="Acidic residues" evidence="1">
    <location>
        <begin position="60"/>
        <end position="77"/>
    </location>
</feature>
<feature type="compositionally biased region" description="Polar residues" evidence="1">
    <location>
        <begin position="135"/>
        <end position="150"/>
    </location>
</feature>
<feature type="region of interest" description="Disordered" evidence="1">
    <location>
        <begin position="129"/>
        <end position="161"/>
    </location>
</feature>
<evidence type="ECO:0000256" key="1">
    <source>
        <dbReference type="SAM" id="MobiDB-lite"/>
    </source>
</evidence>
<dbReference type="OrthoDB" id="49070at2759"/>
<dbReference type="EMBL" id="CP001142">
    <property type="protein sequence ID" value="ACI65547.1"/>
    <property type="molecule type" value="Genomic_DNA"/>
</dbReference>
<gene>
    <name evidence="3" type="ORF">PHATR_43954</name>
</gene>
<feature type="region of interest" description="Disordered" evidence="1">
    <location>
        <begin position="1"/>
        <end position="111"/>
    </location>
</feature>
<evidence type="ECO:0000313" key="3">
    <source>
        <dbReference type="EMBL" id="ACI65547.1"/>
    </source>
</evidence>
<dbReference type="Pfam" id="PF18360">
    <property type="entry name" value="hnRNP_Q_AcD"/>
    <property type="match status" value="2"/>
</dbReference>
<feature type="compositionally biased region" description="Polar residues" evidence="1">
    <location>
        <begin position="465"/>
        <end position="474"/>
    </location>
</feature>
<dbReference type="AlphaFoldDB" id="B5Y4W2"/>
<proteinExistence type="predicted"/>
<feature type="compositionally biased region" description="Low complexity" evidence="1">
    <location>
        <begin position="382"/>
        <end position="391"/>
    </location>
</feature>
<accession>B5Y4W2</accession>
<dbReference type="InParanoid" id="B5Y4W2"/>
<evidence type="ECO:0000313" key="4">
    <source>
        <dbReference type="Proteomes" id="UP000000759"/>
    </source>
</evidence>
<dbReference type="RefSeq" id="XP_002186077.1">
    <property type="nucleotide sequence ID" value="XM_002186041.1"/>
</dbReference>
<dbReference type="HOGENOM" id="CLU_361897_0_0_1"/>
<dbReference type="InterPro" id="IPR041337">
    <property type="entry name" value="hnRNP_Q_AcD"/>
</dbReference>
<reference evidence="3 4" key="1">
    <citation type="journal article" date="2008" name="Nature">
        <title>The Phaeodactylum genome reveals the evolutionary history of diatom genomes.</title>
        <authorList>
            <person name="Bowler C."/>
            <person name="Allen A.E."/>
            <person name="Badger J.H."/>
            <person name="Grimwood J."/>
            <person name="Jabbari K."/>
            <person name="Kuo A."/>
            <person name="Maheswari U."/>
            <person name="Martens C."/>
            <person name="Maumus F."/>
            <person name="Otillar R.P."/>
            <person name="Rayko E."/>
            <person name="Salamov A."/>
            <person name="Vandepoele K."/>
            <person name="Beszteri B."/>
            <person name="Gruber A."/>
            <person name="Heijde M."/>
            <person name="Katinka M."/>
            <person name="Mock T."/>
            <person name="Valentin K."/>
            <person name="Verret F."/>
            <person name="Berges J.A."/>
            <person name="Brownlee C."/>
            <person name="Cadoret J.P."/>
            <person name="Chiovitti A."/>
            <person name="Choi C.J."/>
            <person name="Coesel S."/>
            <person name="De Martino A."/>
            <person name="Detter J.C."/>
            <person name="Durkin C."/>
            <person name="Falciatore A."/>
            <person name="Fournet J."/>
            <person name="Haruta M."/>
            <person name="Huysman M.J."/>
            <person name="Jenkins B.D."/>
            <person name="Jiroutova K."/>
            <person name="Jorgensen R.E."/>
            <person name="Joubert Y."/>
            <person name="Kaplan A."/>
            <person name="Kroger N."/>
            <person name="Kroth P.G."/>
            <person name="La Roche J."/>
            <person name="Lindquist E."/>
            <person name="Lommer M."/>
            <person name="Martin-Jezequel V."/>
            <person name="Lopez P.J."/>
            <person name="Lucas S."/>
            <person name="Mangogna M."/>
            <person name="McGinnis K."/>
            <person name="Medlin L.K."/>
            <person name="Montsant A."/>
            <person name="Oudot-Le Secq M.P."/>
            <person name="Napoli C."/>
            <person name="Obornik M."/>
            <person name="Parker M.S."/>
            <person name="Petit J.L."/>
            <person name="Porcel B.M."/>
            <person name="Poulsen N."/>
            <person name="Robison M."/>
            <person name="Rychlewski L."/>
            <person name="Rynearson T.A."/>
            <person name="Schmutz J."/>
            <person name="Shapiro H."/>
            <person name="Siaut M."/>
            <person name="Stanley M."/>
            <person name="Sussman M.R."/>
            <person name="Taylor A.R."/>
            <person name="Vardi A."/>
            <person name="von Dassow P."/>
            <person name="Vyverman W."/>
            <person name="Willis A."/>
            <person name="Wyrwicz L.S."/>
            <person name="Rokhsar D.S."/>
            <person name="Weissenbach J."/>
            <person name="Armbrust E.V."/>
            <person name="Green B.R."/>
            <person name="Van de Peer Y."/>
            <person name="Grigoriev I.V."/>
        </authorList>
    </citation>
    <scope>NUCLEOTIDE SEQUENCE [LARGE SCALE GENOMIC DNA]</scope>
    <source>
        <strain evidence="3 4">CCAP 1055/1</strain>
    </source>
</reference>
<feature type="compositionally biased region" description="Polar residues" evidence="1">
    <location>
        <begin position="428"/>
        <end position="441"/>
    </location>
</feature>
<dbReference type="PaxDb" id="2850-Phatr43954"/>
<organism evidence="3 4">
    <name type="scientific">Phaeodactylum tricornutum (strain CCAP 1055/1)</name>
    <dbReference type="NCBI Taxonomy" id="556484"/>
    <lineage>
        <taxon>Eukaryota</taxon>
        <taxon>Sar</taxon>
        <taxon>Stramenopiles</taxon>
        <taxon>Ochrophyta</taxon>
        <taxon>Bacillariophyta</taxon>
        <taxon>Bacillariophyceae</taxon>
        <taxon>Bacillariophycidae</taxon>
        <taxon>Naviculales</taxon>
        <taxon>Phaeodactylaceae</taxon>
        <taxon>Phaeodactylum</taxon>
    </lineage>
</organism>
<feature type="compositionally biased region" description="Low complexity" evidence="1">
    <location>
        <begin position="495"/>
        <end position="511"/>
    </location>
</feature>
<dbReference type="CDD" id="cd21039">
    <property type="entry name" value="NURR"/>
    <property type="match status" value="2"/>
</dbReference>
<dbReference type="Proteomes" id="UP000000759">
    <property type="component" value="Chromosome 3"/>
</dbReference>
<reference evidence="4" key="2">
    <citation type="submission" date="2008-08" db="EMBL/GenBank/DDBJ databases">
        <authorList>
            <consortium name="Diatom Consortium"/>
            <person name="Grigoriev I."/>
            <person name="Grimwood J."/>
            <person name="Kuo A."/>
            <person name="Otillar R.P."/>
            <person name="Salamov A."/>
            <person name="Detter J.C."/>
            <person name="Lindquist E."/>
            <person name="Shapiro H."/>
            <person name="Lucas S."/>
            <person name="Glavina del Rio T."/>
            <person name="Pitluck S."/>
            <person name="Rokhsar D."/>
            <person name="Bowler C."/>
        </authorList>
    </citation>
    <scope>GENOME REANNOTATION</scope>
    <source>
        <strain evidence="4">CCAP 1055/1</strain>
    </source>
</reference>
<name>B5Y4W2_PHATC</name>
<protein>
    <recommendedName>
        <fullName evidence="2">Heterogeneous nuclear ribonucleoprotein Q acidic domain-containing protein</fullName>
    </recommendedName>
</protein>
<evidence type="ECO:0000259" key="2">
    <source>
        <dbReference type="Pfam" id="PF18360"/>
    </source>
</evidence>
<feature type="domain" description="Heterogeneous nuclear ribonucleoprotein Q acidic" evidence="2">
    <location>
        <begin position="264"/>
        <end position="331"/>
    </location>
</feature>
<keyword evidence="4" id="KW-1185">Reference proteome</keyword>
<feature type="compositionally biased region" description="Polar residues" evidence="1">
    <location>
        <begin position="654"/>
        <end position="673"/>
    </location>
</feature>
<dbReference type="KEGG" id="pti:PHATR_43954"/>